<dbReference type="EMBL" id="KI394767">
    <property type="protein sequence ID" value="ERN01305.1"/>
    <property type="molecule type" value="Genomic_DNA"/>
</dbReference>
<keyword evidence="3" id="KW-1185">Reference proteome</keyword>
<organism evidence="2 3">
    <name type="scientific">Amborella trichopoda</name>
    <dbReference type="NCBI Taxonomy" id="13333"/>
    <lineage>
        <taxon>Eukaryota</taxon>
        <taxon>Viridiplantae</taxon>
        <taxon>Streptophyta</taxon>
        <taxon>Embryophyta</taxon>
        <taxon>Tracheophyta</taxon>
        <taxon>Spermatophyta</taxon>
        <taxon>Magnoliopsida</taxon>
        <taxon>Amborellales</taxon>
        <taxon>Amborellaceae</taxon>
        <taxon>Amborella</taxon>
    </lineage>
</organism>
<dbReference type="AlphaFoldDB" id="W1P2X9"/>
<feature type="compositionally biased region" description="Gly residues" evidence="1">
    <location>
        <begin position="184"/>
        <end position="212"/>
    </location>
</feature>
<evidence type="ECO:0000313" key="2">
    <source>
        <dbReference type="EMBL" id="ERN01305.1"/>
    </source>
</evidence>
<evidence type="ECO:0000256" key="1">
    <source>
        <dbReference type="SAM" id="MobiDB-lite"/>
    </source>
</evidence>
<reference evidence="3" key="1">
    <citation type="journal article" date="2013" name="Science">
        <title>The Amborella genome and the evolution of flowering plants.</title>
        <authorList>
            <consortium name="Amborella Genome Project"/>
        </authorList>
    </citation>
    <scope>NUCLEOTIDE SEQUENCE [LARGE SCALE GENOMIC DNA]</scope>
</reference>
<proteinExistence type="predicted"/>
<accession>W1P2X9</accession>
<feature type="compositionally biased region" description="Low complexity" evidence="1">
    <location>
        <begin position="118"/>
        <end position="133"/>
    </location>
</feature>
<dbReference type="Proteomes" id="UP000017836">
    <property type="component" value="Unassembled WGS sequence"/>
</dbReference>
<sequence>MENEGEVTYLGMVKLRAGSVAAAKMCLGTRSVATWECLGMTKPSMEVAIHHGTMNVNATSEAMGMTGYLGANKWRVATGAEEVRVIREQRKMNTVSETKATENPLSTPKQRRADGTQSLPPLLSLPLLSPSSPCSTSAMRKSSGQPSRGKISRPLRLRLRRRWLRKRLSSVRDGGVEPPDKTVGEGGIPAGGGRIRGGGGGEEGGGGAGALG</sequence>
<evidence type="ECO:0000313" key="3">
    <source>
        <dbReference type="Proteomes" id="UP000017836"/>
    </source>
</evidence>
<feature type="compositionally biased region" description="Polar residues" evidence="1">
    <location>
        <begin position="92"/>
        <end position="108"/>
    </location>
</feature>
<feature type="region of interest" description="Disordered" evidence="1">
    <location>
        <begin position="170"/>
        <end position="212"/>
    </location>
</feature>
<name>W1P2X9_AMBTC</name>
<gene>
    <name evidence="2" type="ORF">AMTR_s00002p00254130</name>
</gene>
<dbReference type="Gramene" id="ERN01305">
    <property type="protein sequence ID" value="ERN01305"/>
    <property type="gene ID" value="AMTR_s00002p00254130"/>
</dbReference>
<feature type="region of interest" description="Disordered" evidence="1">
    <location>
        <begin position="91"/>
        <end position="156"/>
    </location>
</feature>
<protein>
    <submittedName>
        <fullName evidence="2">Uncharacterized protein</fullName>
    </submittedName>
</protein>
<feature type="compositionally biased region" description="Polar residues" evidence="1">
    <location>
        <begin position="134"/>
        <end position="146"/>
    </location>
</feature>
<dbReference type="HOGENOM" id="CLU_1301184_0_0_1"/>
<feature type="compositionally biased region" description="Basic and acidic residues" evidence="1">
    <location>
        <begin position="174"/>
        <end position="183"/>
    </location>
</feature>